<dbReference type="InterPro" id="IPR040366">
    <property type="entry name" value="Nab2/ZC3H14"/>
</dbReference>
<dbReference type="GO" id="GO:0008143">
    <property type="term" value="F:poly(A) binding"/>
    <property type="evidence" value="ECO:0000318"/>
    <property type="project" value="GO_Central"/>
</dbReference>
<organism evidence="4">
    <name type="scientific">Brachypodium distachyon</name>
    <name type="common">Purple false brome</name>
    <name type="synonym">Trachynia distachya</name>
    <dbReference type="NCBI Taxonomy" id="15368"/>
    <lineage>
        <taxon>Eukaryota</taxon>
        <taxon>Viridiplantae</taxon>
        <taxon>Streptophyta</taxon>
        <taxon>Embryophyta</taxon>
        <taxon>Tracheophyta</taxon>
        <taxon>Spermatophyta</taxon>
        <taxon>Magnoliopsida</taxon>
        <taxon>Liliopsida</taxon>
        <taxon>Poales</taxon>
        <taxon>Poaceae</taxon>
        <taxon>BOP clade</taxon>
        <taxon>Pooideae</taxon>
        <taxon>Stipodae</taxon>
        <taxon>Brachypodieae</taxon>
        <taxon>Brachypodium</taxon>
    </lineage>
</organism>
<dbReference type="Pfam" id="PF01480">
    <property type="entry name" value="PWI"/>
    <property type="match status" value="1"/>
</dbReference>
<feature type="region of interest" description="Disordered" evidence="2">
    <location>
        <begin position="645"/>
        <end position="666"/>
    </location>
</feature>
<feature type="compositionally biased region" description="Basic and acidic residues" evidence="2">
    <location>
        <begin position="469"/>
        <end position="481"/>
    </location>
</feature>
<feature type="region of interest" description="Disordered" evidence="2">
    <location>
        <begin position="155"/>
        <end position="203"/>
    </location>
</feature>
<feature type="compositionally biased region" description="Polar residues" evidence="2">
    <location>
        <begin position="653"/>
        <end position="666"/>
    </location>
</feature>
<dbReference type="STRING" id="15368.I1IYR7"/>
<dbReference type="SMART" id="SM00360">
    <property type="entry name" value="RRM"/>
    <property type="match status" value="1"/>
</dbReference>
<dbReference type="Gramene" id="KQJ83115">
    <property type="protein sequence ID" value="KQJ83115"/>
    <property type="gene ID" value="BRADI_5g13137v3"/>
</dbReference>
<feature type="compositionally biased region" description="Polar residues" evidence="2">
    <location>
        <begin position="112"/>
        <end position="121"/>
    </location>
</feature>
<gene>
    <name evidence="5" type="primary">LOC100837530</name>
    <name evidence="4" type="ORF">BRADI_5g13137v3</name>
</gene>
<dbReference type="KEGG" id="bdi:100837530"/>
<feature type="compositionally biased region" description="Basic and acidic residues" evidence="2">
    <location>
        <begin position="403"/>
        <end position="424"/>
    </location>
</feature>
<feature type="compositionally biased region" description="Polar residues" evidence="2">
    <location>
        <begin position="426"/>
        <end position="435"/>
    </location>
</feature>
<dbReference type="InterPro" id="IPR035979">
    <property type="entry name" value="RBD_domain_sf"/>
</dbReference>
<dbReference type="SUPFAM" id="SSF54928">
    <property type="entry name" value="RNA-binding domain, RBD"/>
    <property type="match status" value="1"/>
</dbReference>
<dbReference type="InterPro" id="IPR012677">
    <property type="entry name" value="Nucleotide-bd_a/b_plait_sf"/>
</dbReference>
<dbReference type="EMBL" id="CM000884">
    <property type="protein sequence ID" value="KQJ83115.1"/>
    <property type="molecule type" value="Genomic_DNA"/>
</dbReference>
<evidence type="ECO:0000313" key="6">
    <source>
        <dbReference type="Proteomes" id="UP000008810"/>
    </source>
</evidence>
<dbReference type="RefSeq" id="XP_003579952.1">
    <property type="nucleotide sequence ID" value="XM_003579904.4"/>
</dbReference>
<dbReference type="AlphaFoldDB" id="I1IYR7"/>
<keyword evidence="1" id="KW-0694">RNA-binding</keyword>
<dbReference type="PANTHER" id="PTHR14738:SF36">
    <property type="entry name" value="RNA BINDING (RRM_RBD_RNP MOTIFS) FAMILY PROTEIN"/>
    <property type="match status" value="1"/>
</dbReference>
<dbReference type="PANTHER" id="PTHR14738">
    <property type="entry name" value="ZINC FINGER CCCH DOMAIN-CONTAINING PROTEIN 14"/>
    <property type="match status" value="1"/>
</dbReference>
<dbReference type="GO" id="GO:0043488">
    <property type="term" value="P:regulation of mRNA stability"/>
    <property type="evidence" value="ECO:0000318"/>
    <property type="project" value="GO_Central"/>
</dbReference>
<dbReference type="FunFam" id="1.20.1390.10:FF:000005">
    <property type="entry name" value="RNA binding (RRM/RBD/RNP motifs) family protein"/>
    <property type="match status" value="1"/>
</dbReference>
<dbReference type="OMA" id="IKRTSHQ"/>
<evidence type="ECO:0000256" key="2">
    <source>
        <dbReference type="SAM" id="MobiDB-lite"/>
    </source>
</evidence>
<dbReference type="InterPro" id="IPR002483">
    <property type="entry name" value="PWI_dom"/>
</dbReference>
<feature type="region of interest" description="Disordered" evidence="2">
    <location>
        <begin position="403"/>
        <end position="511"/>
    </location>
</feature>
<evidence type="ECO:0000313" key="5">
    <source>
        <dbReference type="EnsemblPlants" id="KQJ83115"/>
    </source>
</evidence>
<dbReference type="GeneID" id="100837530"/>
<keyword evidence="6" id="KW-1185">Reference proteome</keyword>
<feature type="compositionally biased region" description="Basic and acidic residues" evidence="2">
    <location>
        <begin position="122"/>
        <end position="138"/>
    </location>
</feature>
<feature type="domain" description="RRM" evidence="3">
    <location>
        <begin position="512"/>
        <end position="589"/>
    </location>
</feature>
<sequence>MDGAERTFKANFSAEGVALLRERVRGKLNEVLKDYTDDTLVEYVVVLLRNGRRKDEAAKELKVFLDKDNDAFVSWLWDHLSSNLHLYVQPKAVSTNDESKNTRSTARGLPIHSSSSNIQTSREPEAETQKTARVQQKREWGGIVREQSEAVPIRNFVTPVSHAEEKPYPKSHAVRRSSSPDMHHHRKRGREEDTRPIKRTSHQVISAPRRLLQFAVRDAVAQPMTPRSESSSKRLRSVVSTIETDPAVNGRLQRTKSDVRVPVATAAFRAAAEAAEDVLKDRYSESVFDRLGRRPLLSATEEPFDFREQDPEDGEYEDIHNSRAENQIELHERNQYVGSDTHMYDQETVKAARSAFDIDRYDDTVAVRHKGLVSYRSTYPSSGGKESLVLGYNMVQGAAEVRSRKSIAQDRHASSGPRPSEKDLYISTNTRTPLNHGTARNAGTLVPQVPVEKKCIGPRESNATVAHANDTRMTDNSKDSVHSSSFVETPKASSVAGGSHSTGQPEGGPDSRTVFVNNVHFAATKDALSRHFNKFGAVLKTLIVTDGVTGQPTGSAYIEFLQKESAEQALTLNGTSFMSRILKVVRRSSVEVPQLPGWSRASRGSPFASRLIRTAYPRPMFPGAIRGRLALRGNARSLQWKRDAADSIDAGKPSQTTPVTPGSQMVSATRSFTYTRTEPKQDVGAAASI</sequence>
<dbReference type="OrthoDB" id="4726at2759"/>
<dbReference type="eggNOG" id="KOG3702">
    <property type="taxonomic scope" value="Eukaryota"/>
</dbReference>
<protein>
    <recommendedName>
        <fullName evidence="3">RRM domain-containing protein</fullName>
    </recommendedName>
</protein>
<evidence type="ECO:0000313" key="4">
    <source>
        <dbReference type="EMBL" id="KQJ83115.1"/>
    </source>
</evidence>
<dbReference type="GO" id="GO:0005737">
    <property type="term" value="C:cytoplasm"/>
    <property type="evidence" value="ECO:0000318"/>
    <property type="project" value="GO_Central"/>
</dbReference>
<dbReference type="GO" id="GO:0005634">
    <property type="term" value="C:nucleus"/>
    <property type="evidence" value="ECO:0000318"/>
    <property type="project" value="GO_Central"/>
</dbReference>
<dbReference type="Gene3D" id="3.30.70.330">
    <property type="match status" value="1"/>
</dbReference>
<dbReference type="EnsemblPlants" id="KQJ83115">
    <property type="protein sequence ID" value="KQJ83115"/>
    <property type="gene ID" value="BRADI_5g13137v3"/>
</dbReference>
<name>I1IYR7_BRADI</name>
<accession>I1IYR7</accession>
<reference evidence="5" key="3">
    <citation type="submission" date="2018-08" db="UniProtKB">
        <authorList>
            <consortium name="EnsemblPlants"/>
        </authorList>
    </citation>
    <scope>IDENTIFICATION</scope>
    <source>
        <strain evidence="5">cv. Bd21</strain>
    </source>
</reference>
<proteinExistence type="predicted"/>
<dbReference type="InterPro" id="IPR000504">
    <property type="entry name" value="RRM_dom"/>
</dbReference>
<evidence type="ECO:0000259" key="3">
    <source>
        <dbReference type="PROSITE" id="PS50102"/>
    </source>
</evidence>
<dbReference type="FunFam" id="3.30.70.330:FF:000616">
    <property type="entry name" value="RNA binding (RRM/RBD/RNP motifs) family protein"/>
    <property type="match status" value="1"/>
</dbReference>
<feature type="region of interest" description="Disordered" evidence="2">
    <location>
        <begin position="92"/>
        <end position="138"/>
    </location>
</feature>
<dbReference type="Pfam" id="PF00076">
    <property type="entry name" value="RRM_1"/>
    <property type="match status" value="1"/>
</dbReference>
<dbReference type="PROSITE" id="PS50102">
    <property type="entry name" value="RRM"/>
    <property type="match status" value="1"/>
</dbReference>
<dbReference type="HOGENOM" id="CLU_027028_0_0_1"/>
<reference evidence="4 5" key="1">
    <citation type="journal article" date="2010" name="Nature">
        <title>Genome sequencing and analysis of the model grass Brachypodium distachyon.</title>
        <authorList>
            <consortium name="International Brachypodium Initiative"/>
        </authorList>
    </citation>
    <scope>NUCLEOTIDE SEQUENCE [LARGE SCALE GENOMIC DNA]</scope>
    <source>
        <strain evidence="4 5">Bd21</strain>
    </source>
</reference>
<evidence type="ECO:0000256" key="1">
    <source>
        <dbReference type="PROSITE-ProRule" id="PRU00176"/>
    </source>
</evidence>
<dbReference type="Gene3D" id="1.20.1390.10">
    <property type="entry name" value="PWI domain"/>
    <property type="match status" value="1"/>
</dbReference>
<dbReference type="Proteomes" id="UP000008810">
    <property type="component" value="Chromosome 5"/>
</dbReference>
<reference evidence="4" key="2">
    <citation type="submission" date="2017-06" db="EMBL/GenBank/DDBJ databases">
        <title>WGS assembly of Brachypodium distachyon.</title>
        <authorList>
            <consortium name="The International Brachypodium Initiative"/>
            <person name="Lucas S."/>
            <person name="Harmon-Smith M."/>
            <person name="Lail K."/>
            <person name="Tice H."/>
            <person name="Grimwood J."/>
            <person name="Bruce D."/>
            <person name="Barry K."/>
            <person name="Shu S."/>
            <person name="Lindquist E."/>
            <person name="Wang M."/>
            <person name="Pitluck S."/>
            <person name="Vogel J.P."/>
            <person name="Garvin D.F."/>
            <person name="Mockler T.C."/>
            <person name="Schmutz J."/>
            <person name="Rokhsar D."/>
            <person name="Bevan M.W."/>
        </authorList>
    </citation>
    <scope>NUCLEOTIDE SEQUENCE</scope>
    <source>
        <strain evidence="4">Bd21</strain>
    </source>
</reference>